<sequence length="169" mass="18213">MGAGVICVRRPVSLTFGIAGELCPVRRRPVSPAFAFGVTDVWHPRGAASLAFGVACDRVAGVQRRMHSVSPTFGVIGAQHHGRSGPQHSTWLTFAFALCRMRSASWAFGVPVYLASQVFGVAGVQGMTILPLKHVLMISQTLNIDLSKPRKTCQQSSFEFEAAAEMERG</sequence>
<protein>
    <submittedName>
        <fullName evidence="1">Uncharacterized protein</fullName>
    </submittedName>
</protein>
<name>A0AAD6YSF8_9AGAR</name>
<dbReference type="EMBL" id="JARJCW010000002">
    <property type="protein sequence ID" value="KAJ7228288.1"/>
    <property type="molecule type" value="Genomic_DNA"/>
</dbReference>
<dbReference type="Proteomes" id="UP001219525">
    <property type="component" value="Unassembled WGS sequence"/>
</dbReference>
<dbReference type="AlphaFoldDB" id="A0AAD6YSF8"/>
<gene>
    <name evidence="1" type="ORF">GGX14DRAFT_384785</name>
</gene>
<evidence type="ECO:0000313" key="2">
    <source>
        <dbReference type="Proteomes" id="UP001219525"/>
    </source>
</evidence>
<accession>A0AAD6YSF8</accession>
<evidence type="ECO:0000313" key="1">
    <source>
        <dbReference type="EMBL" id="KAJ7228288.1"/>
    </source>
</evidence>
<organism evidence="1 2">
    <name type="scientific">Mycena pura</name>
    <dbReference type="NCBI Taxonomy" id="153505"/>
    <lineage>
        <taxon>Eukaryota</taxon>
        <taxon>Fungi</taxon>
        <taxon>Dikarya</taxon>
        <taxon>Basidiomycota</taxon>
        <taxon>Agaricomycotina</taxon>
        <taxon>Agaricomycetes</taxon>
        <taxon>Agaricomycetidae</taxon>
        <taxon>Agaricales</taxon>
        <taxon>Marasmiineae</taxon>
        <taxon>Mycenaceae</taxon>
        <taxon>Mycena</taxon>
    </lineage>
</organism>
<comment type="caution">
    <text evidence="1">The sequence shown here is derived from an EMBL/GenBank/DDBJ whole genome shotgun (WGS) entry which is preliminary data.</text>
</comment>
<proteinExistence type="predicted"/>
<reference evidence="1" key="1">
    <citation type="submission" date="2023-03" db="EMBL/GenBank/DDBJ databases">
        <title>Massive genome expansion in bonnet fungi (Mycena s.s.) driven by repeated elements and novel gene families across ecological guilds.</title>
        <authorList>
            <consortium name="Lawrence Berkeley National Laboratory"/>
            <person name="Harder C.B."/>
            <person name="Miyauchi S."/>
            <person name="Viragh M."/>
            <person name="Kuo A."/>
            <person name="Thoen E."/>
            <person name="Andreopoulos B."/>
            <person name="Lu D."/>
            <person name="Skrede I."/>
            <person name="Drula E."/>
            <person name="Henrissat B."/>
            <person name="Morin E."/>
            <person name="Kohler A."/>
            <person name="Barry K."/>
            <person name="LaButti K."/>
            <person name="Morin E."/>
            <person name="Salamov A."/>
            <person name="Lipzen A."/>
            <person name="Mereny Z."/>
            <person name="Hegedus B."/>
            <person name="Baldrian P."/>
            <person name="Stursova M."/>
            <person name="Weitz H."/>
            <person name="Taylor A."/>
            <person name="Grigoriev I.V."/>
            <person name="Nagy L.G."/>
            <person name="Martin F."/>
            <person name="Kauserud H."/>
        </authorList>
    </citation>
    <scope>NUCLEOTIDE SEQUENCE</scope>
    <source>
        <strain evidence="1">9144</strain>
    </source>
</reference>
<keyword evidence="2" id="KW-1185">Reference proteome</keyword>